<name>A0A5E4WNY3_9BURK</name>
<accession>A0A5E4WNY3</accession>
<dbReference type="RefSeq" id="WP_150576893.1">
    <property type="nucleotide sequence ID" value="NZ_CABPSN010000004.1"/>
</dbReference>
<evidence type="ECO:0000313" key="2">
    <source>
        <dbReference type="Proteomes" id="UP000366819"/>
    </source>
</evidence>
<gene>
    <name evidence="1" type="ORF">PAQ31011_03444</name>
</gene>
<dbReference type="AlphaFoldDB" id="A0A5E4WNY3"/>
<evidence type="ECO:0000313" key="1">
    <source>
        <dbReference type="EMBL" id="VVE26542.1"/>
    </source>
</evidence>
<dbReference type="EMBL" id="CABPSN010000004">
    <property type="protein sequence ID" value="VVE26542.1"/>
    <property type="molecule type" value="Genomic_DNA"/>
</dbReference>
<organism evidence="1 2">
    <name type="scientific">Pandoraea aquatica</name>
    <dbReference type="NCBI Taxonomy" id="2508290"/>
    <lineage>
        <taxon>Bacteria</taxon>
        <taxon>Pseudomonadati</taxon>
        <taxon>Pseudomonadota</taxon>
        <taxon>Betaproteobacteria</taxon>
        <taxon>Burkholderiales</taxon>
        <taxon>Burkholderiaceae</taxon>
        <taxon>Pandoraea</taxon>
    </lineage>
</organism>
<sequence>MTQKAEALRLLEETLKELESQKGSVFAAIQKLSRAATLLGNEDVQIWCAIQFADSRYVPELENLIKLATSNDDQASKKFQSALDVIFERLKAIGLKHEIHFTNDELSQKASQSGGGYVSVGFIEERYADLVRTKRGNDGTYYKNNLYSHLGYVRNRAHGFASDLFNQLKFSDTVSNSFDVLKAAVDDKLLDLNPVLAEQLMLAFRGVSSSKDEEWSQALTTCRRLLEGIADHLHPADTQPVKGRVLGKAQYVNRLWAFMDRAIESESNRELAKAHVDFLGSWIEKTNKITNKGVHAEVGQLEAVKAVFHTYLVVADLLDYLDSGKTSKPKSDINTATIDELEALLDISRATAKEIVKARVQYGKLDKLLLSKIRGVGPKTVEKAVAAFAL</sequence>
<dbReference type="Gene3D" id="1.10.150.320">
    <property type="entry name" value="Photosystem II 12 kDa extrinsic protein"/>
    <property type="match status" value="1"/>
</dbReference>
<proteinExistence type="predicted"/>
<dbReference type="Pfam" id="PF12836">
    <property type="entry name" value="HHH_3"/>
    <property type="match status" value="1"/>
</dbReference>
<evidence type="ECO:0008006" key="3">
    <source>
        <dbReference type="Google" id="ProtNLM"/>
    </source>
</evidence>
<dbReference type="SUPFAM" id="SSF47781">
    <property type="entry name" value="RuvA domain 2-like"/>
    <property type="match status" value="1"/>
</dbReference>
<dbReference type="Proteomes" id="UP000366819">
    <property type="component" value="Unassembled WGS sequence"/>
</dbReference>
<keyword evidence="2" id="KW-1185">Reference proteome</keyword>
<protein>
    <recommendedName>
        <fullName evidence="3">Helix-hairpin-helix domain-containing protein</fullName>
    </recommendedName>
</protein>
<reference evidence="1 2" key="1">
    <citation type="submission" date="2019-08" db="EMBL/GenBank/DDBJ databases">
        <authorList>
            <person name="Peeters C."/>
        </authorList>
    </citation>
    <scope>NUCLEOTIDE SEQUENCE [LARGE SCALE GENOMIC DNA]</scope>
    <source>
        <strain evidence="1 2">LMG 31011</strain>
    </source>
</reference>
<dbReference type="OrthoDB" id="7805166at2"/>
<dbReference type="InterPro" id="IPR010994">
    <property type="entry name" value="RuvA_2-like"/>
</dbReference>